<dbReference type="Proteomes" id="UP001205906">
    <property type="component" value="Unassembled WGS sequence"/>
</dbReference>
<reference evidence="3 4" key="1">
    <citation type="submission" date="2022-06" db="EMBL/GenBank/DDBJ databases">
        <title>Mesorhizobium sp. strain RP14 Genome sequencing and assembly.</title>
        <authorList>
            <person name="Kim I."/>
        </authorList>
    </citation>
    <scope>NUCLEOTIDE SEQUENCE [LARGE SCALE GENOMIC DNA]</scope>
    <source>
        <strain evidence="4">RP14(2022)</strain>
    </source>
</reference>
<dbReference type="CDD" id="cd06661">
    <property type="entry name" value="GGCT_like"/>
    <property type="match status" value="1"/>
</dbReference>
<dbReference type="Pfam" id="PF04752">
    <property type="entry name" value="ChaC"/>
    <property type="match status" value="1"/>
</dbReference>
<name>A0ABT1CA69_9HYPH</name>
<dbReference type="InterPro" id="IPR006840">
    <property type="entry name" value="ChaC"/>
</dbReference>
<dbReference type="EC" id="4.3.2.7" evidence="1"/>
<dbReference type="PANTHER" id="PTHR12192:SF2">
    <property type="entry name" value="GLUTATHIONE-SPECIFIC GAMMA-GLUTAMYLCYCLOTRANSFERASE 2"/>
    <property type="match status" value="1"/>
</dbReference>
<evidence type="ECO:0000256" key="1">
    <source>
        <dbReference type="ARBA" id="ARBA00012344"/>
    </source>
</evidence>
<evidence type="ECO:0000313" key="4">
    <source>
        <dbReference type="Proteomes" id="UP001205906"/>
    </source>
</evidence>
<proteinExistence type="predicted"/>
<protein>
    <recommendedName>
        <fullName evidence="1">glutathione-specific gamma-glutamylcyclotransferase</fullName>
        <ecNumber evidence="1">4.3.2.7</ecNumber>
    </recommendedName>
</protein>
<sequence length="241" mass="27279">MPSPANLRRMRLTERHVEALRRPIPDPGFQIFPGMRPATEDDYENLAAELIASAPEDGFWVFAYGSLIWNPDFEFTESRVALARGWRRIFCLGWDYRFRGSRETPGVMLALDRGGSCRGVAFRLPPDRLKENLLRLLPREMSMVPTAFPPRWITLDTKEGPLTALTFAMNRASGRYISGLSDAEMADVLATACGFKGSMAEYLHATVAKLEEIGIHDRYLWRMQELVAIRIEAAHGPFSET</sequence>
<dbReference type="SUPFAM" id="SSF110857">
    <property type="entry name" value="Gamma-glutamyl cyclotransferase-like"/>
    <property type="match status" value="1"/>
</dbReference>
<keyword evidence="2" id="KW-0456">Lyase</keyword>
<dbReference type="InterPro" id="IPR036568">
    <property type="entry name" value="GGCT-like_sf"/>
</dbReference>
<organism evidence="3 4">
    <name type="scientific">Mesorhizobium liriopis</name>
    <dbReference type="NCBI Taxonomy" id="2953882"/>
    <lineage>
        <taxon>Bacteria</taxon>
        <taxon>Pseudomonadati</taxon>
        <taxon>Pseudomonadota</taxon>
        <taxon>Alphaproteobacteria</taxon>
        <taxon>Hyphomicrobiales</taxon>
        <taxon>Phyllobacteriaceae</taxon>
        <taxon>Mesorhizobium</taxon>
    </lineage>
</organism>
<evidence type="ECO:0000313" key="3">
    <source>
        <dbReference type="EMBL" id="MCO6051714.1"/>
    </source>
</evidence>
<keyword evidence="4" id="KW-1185">Reference proteome</keyword>
<dbReference type="PANTHER" id="PTHR12192">
    <property type="entry name" value="CATION TRANSPORT PROTEIN CHAC-RELATED"/>
    <property type="match status" value="1"/>
</dbReference>
<dbReference type="RefSeq" id="WP_252821509.1">
    <property type="nucleotide sequence ID" value="NZ_JAMXQS010000008.1"/>
</dbReference>
<dbReference type="InterPro" id="IPR013024">
    <property type="entry name" value="GGCT-like"/>
</dbReference>
<accession>A0ABT1CA69</accession>
<comment type="caution">
    <text evidence="3">The sequence shown here is derived from an EMBL/GenBank/DDBJ whole genome shotgun (WGS) entry which is preliminary data.</text>
</comment>
<dbReference type="EMBL" id="JAMXQS010000008">
    <property type="protein sequence ID" value="MCO6051714.1"/>
    <property type="molecule type" value="Genomic_DNA"/>
</dbReference>
<gene>
    <name evidence="3" type="ORF">NGM99_18165</name>
</gene>
<evidence type="ECO:0000256" key="2">
    <source>
        <dbReference type="ARBA" id="ARBA00023239"/>
    </source>
</evidence>
<dbReference type="Gene3D" id="3.10.490.10">
    <property type="entry name" value="Gamma-glutamyl cyclotransferase-like"/>
    <property type="match status" value="1"/>
</dbReference>